<feature type="compositionally biased region" description="Low complexity" evidence="1">
    <location>
        <begin position="327"/>
        <end position="358"/>
    </location>
</feature>
<keyword evidence="4" id="KW-1185">Reference proteome</keyword>
<gene>
    <name evidence="3" type="ORF">G3T36_10835</name>
</gene>
<dbReference type="Proteomes" id="UP000474967">
    <property type="component" value="Unassembled WGS sequence"/>
</dbReference>
<dbReference type="AlphaFoldDB" id="A0A6L9XZE3"/>
<dbReference type="NCBIfam" id="NF040712">
    <property type="entry name" value="SepH"/>
    <property type="match status" value="1"/>
</dbReference>
<accession>A0A6L9XZE3</accession>
<feature type="region of interest" description="Disordered" evidence="1">
    <location>
        <begin position="282"/>
        <end position="301"/>
    </location>
</feature>
<dbReference type="RefSeq" id="WP_163289791.1">
    <property type="nucleotide sequence ID" value="NZ_JAAGWY010000002.1"/>
</dbReference>
<evidence type="ECO:0000313" key="4">
    <source>
        <dbReference type="Proteomes" id="UP000474967"/>
    </source>
</evidence>
<reference evidence="3 4" key="1">
    <citation type="journal article" date="2014" name="J. Microbiol.">
        <title>Diaminobutyricibacter tongyongensis gen. nov., sp. nov. and Homoserinibacter gongjuensis gen. nov., sp. nov. belong to the family Microbacteriaceae.</title>
        <authorList>
            <person name="Kim S.J."/>
            <person name="Ahn J.H."/>
            <person name="Weon H.Y."/>
            <person name="Hamada M."/>
            <person name="Suzuki K."/>
            <person name="Kwon S.W."/>
        </authorList>
    </citation>
    <scope>NUCLEOTIDE SEQUENCE [LARGE SCALE GENOMIC DNA]</scope>
    <source>
        <strain evidence="3 4">NBRC 108724</strain>
    </source>
</reference>
<dbReference type="EMBL" id="JAAGWY010000002">
    <property type="protein sequence ID" value="NEN06368.1"/>
    <property type="molecule type" value="Genomic_DNA"/>
</dbReference>
<organism evidence="3 4">
    <name type="scientific">Leifsonia tongyongensis</name>
    <dbReference type="NCBI Taxonomy" id="1268043"/>
    <lineage>
        <taxon>Bacteria</taxon>
        <taxon>Bacillati</taxon>
        <taxon>Actinomycetota</taxon>
        <taxon>Actinomycetes</taxon>
        <taxon>Micrococcales</taxon>
        <taxon>Microbacteriaceae</taxon>
        <taxon>Leifsonia</taxon>
    </lineage>
</organism>
<comment type="caution">
    <text evidence="3">The sequence shown here is derived from an EMBL/GenBank/DDBJ whole genome shotgun (WGS) entry which is preliminary data.</text>
</comment>
<name>A0A6L9XZE3_9MICO</name>
<sequence>MQDLKVIGVENGALLAASDDGERFRIAIDEVLQSRLRQRKTEAAPNAPKLSPREVQAHIRSGMSAEDVAAVTGATLEYIQRFEGPIVAEREHIVASALSVPVHTTADVDPLGEGATFGAVIRDRLASLGVSGERWASWKDAEAGWIVKLEFTADQIDHDARWGYDARKHSLAPLNSEATTLSQQGELKGALIPRLRAVAPHSSEPDESRFDSGAFTFHETPSDLLGPDAAPFLEPVAYSRTIPSANNSISISAIKRSDDVEPKDLHQTADLLEALRRRRGEREAASFQEKADAPSPDHGVRAVDVPLDELDVISVTPAEIPAPPPQSATSSQSNSGQSNSGQTNTGQTNTGQSNTGPQGRIGKKGRASMPSWDEIVFGARTDDDLA</sequence>
<dbReference type="Pfam" id="PF11268">
    <property type="entry name" value="DUF3071"/>
    <property type="match status" value="1"/>
</dbReference>
<proteinExistence type="predicted"/>
<evidence type="ECO:0000259" key="2">
    <source>
        <dbReference type="Pfam" id="PF11268"/>
    </source>
</evidence>
<feature type="compositionally biased region" description="Basic and acidic residues" evidence="1">
    <location>
        <begin position="282"/>
        <end position="292"/>
    </location>
</feature>
<feature type="region of interest" description="Disordered" evidence="1">
    <location>
        <begin position="317"/>
        <end position="386"/>
    </location>
</feature>
<dbReference type="InterPro" id="IPR047682">
    <property type="entry name" value="SepH-like"/>
</dbReference>
<evidence type="ECO:0000313" key="3">
    <source>
        <dbReference type="EMBL" id="NEN06368.1"/>
    </source>
</evidence>
<dbReference type="InterPro" id="IPR021421">
    <property type="entry name" value="DUF3071"/>
</dbReference>
<evidence type="ECO:0000256" key="1">
    <source>
        <dbReference type="SAM" id="MobiDB-lite"/>
    </source>
</evidence>
<protein>
    <submittedName>
        <fullName evidence="3">DUF3071 domain-containing protein</fullName>
    </submittedName>
</protein>
<feature type="domain" description="DUF3071" evidence="2">
    <location>
        <begin position="1"/>
        <end position="164"/>
    </location>
</feature>